<sequence length="211" mass="24993">MDKQVRKRPFSIEICSNKQVDKLIRFIDLHWKKDHIFTKSRELFDWQHKTNDETYNFIISQDETGEILGIFGFIPLSHFSKNLSCHNQSWMALWKIRDDCPHPGLGVGMLNYFIKIKNFDTVCAVGLSEEVKPLYKTLKYNLGSLKHYVVFNRKVTSYKFIEPPELTLYKCRPSSFKIDQMNEQSIRGLTKEEADRLFFRQPIKDAEYIIN</sequence>
<proteinExistence type="predicted"/>
<dbReference type="AlphaFoldDB" id="A0A382I6P4"/>
<reference evidence="1" key="1">
    <citation type="submission" date="2018-05" db="EMBL/GenBank/DDBJ databases">
        <authorList>
            <person name="Lanie J.A."/>
            <person name="Ng W.-L."/>
            <person name="Kazmierczak K.M."/>
            <person name="Andrzejewski T.M."/>
            <person name="Davidsen T.M."/>
            <person name="Wayne K.J."/>
            <person name="Tettelin H."/>
            <person name="Glass J.I."/>
            <person name="Rusch D."/>
            <person name="Podicherti R."/>
            <person name="Tsui H.-C.T."/>
            <person name="Winkler M.E."/>
        </authorList>
    </citation>
    <scope>NUCLEOTIDE SEQUENCE</scope>
</reference>
<evidence type="ECO:0008006" key="2">
    <source>
        <dbReference type="Google" id="ProtNLM"/>
    </source>
</evidence>
<accession>A0A382I6P4</accession>
<evidence type="ECO:0000313" key="1">
    <source>
        <dbReference type="EMBL" id="SVB94929.1"/>
    </source>
</evidence>
<protein>
    <recommendedName>
        <fullName evidence="2">N-acetyltransferase domain-containing protein</fullName>
    </recommendedName>
</protein>
<gene>
    <name evidence="1" type="ORF">METZ01_LOCUS247783</name>
</gene>
<feature type="non-terminal residue" evidence="1">
    <location>
        <position position="1"/>
    </location>
</feature>
<dbReference type="EMBL" id="UINC01065355">
    <property type="protein sequence ID" value="SVB94929.1"/>
    <property type="molecule type" value="Genomic_DNA"/>
</dbReference>
<organism evidence="1">
    <name type="scientific">marine metagenome</name>
    <dbReference type="NCBI Taxonomy" id="408172"/>
    <lineage>
        <taxon>unclassified sequences</taxon>
        <taxon>metagenomes</taxon>
        <taxon>ecological metagenomes</taxon>
    </lineage>
</organism>
<feature type="non-terminal residue" evidence="1">
    <location>
        <position position="211"/>
    </location>
</feature>
<name>A0A382I6P4_9ZZZZ</name>